<dbReference type="PANTHER" id="PTHR42681:SF1">
    <property type="entry name" value="MALONYL-COA-ACYL CARRIER PROTEIN TRANSACYLASE, MITOCHONDRIAL"/>
    <property type="match status" value="1"/>
</dbReference>
<keyword evidence="2" id="KW-0808">Transferase</keyword>
<dbReference type="AlphaFoldDB" id="B6K5J9"/>
<dbReference type="InterPro" id="IPR014043">
    <property type="entry name" value="Acyl_transferase_dom"/>
</dbReference>
<dbReference type="SUPFAM" id="SSF52151">
    <property type="entry name" value="FabD/lysophospholipase-like"/>
    <property type="match status" value="1"/>
</dbReference>
<dbReference type="GO" id="GO:0006633">
    <property type="term" value="P:fatty acid biosynthetic process"/>
    <property type="evidence" value="ECO:0000318"/>
    <property type="project" value="GO_Central"/>
</dbReference>
<dbReference type="PANTHER" id="PTHR42681">
    <property type="entry name" value="MALONYL-COA-ACYL CARRIER PROTEIN TRANSACYLASE, MITOCHONDRIAL"/>
    <property type="match status" value="1"/>
</dbReference>
<dbReference type="STRING" id="402676.B6K5J9"/>
<evidence type="ECO:0000259" key="5">
    <source>
        <dbReference type="SMART" id="SM00827"/>
    </source>
</evidence>
<dbReference type="HOGENOM" id="CLU_030558_0_1_1"/>
<sequence length="339" mass="37224">MPLILFPGQGIPWTSSVRPFLHLPAVQNTLKHAEQVLSISILNVITDDGCSRTASQLPTSIVQPSVLACSVALYRAHVLSLRELPEKHSLFLGHSLGEYAALVASKALSFEDALRVVDVRGRAMHECAKRYADTGMLCLTLLSRNQKAIGAFHATLQQILETQNASVSIPEARVVVANLNSPLQIVFSGRKTALQAFSGKAIETIQSTRTGSIWRGSRVRSTMLDVEGAFHSPFMEPTEEPLYRALQTVQWNLSQTDKDSHKLRVLCNVTGDFHEANPNILSQRLVQHCTQPVQFQRCFDTARSVLGPDATAFDNGPATVASSLARQNGWTLESERNES</sequence>
<dbReference type="RefSeq" id="XP_002175096.1">
    <property type="nucleotide sequence ID" value="XM_002175060.2"/>
</dbReference>
<gene>
    <name evidence="7" type="primary">mct1</name>
    <name evidence="6" type="ORF">SJAG_03972</name>
</gene>
<accession>B6K5J9</accession>
<evidence type="ECO:0000313" key="6">
    <source>
        <dbReference type="EMBL" id="EEB08803.1"/>
    </source>
</evidence>
<dbReference type="EMBL" id="KE651167">
    <property type="protein sequence ID" value="EEB08803.1"/>
    <property type="molecule type" value="Genomic_DNA"/>
</dbReference>
<evidence type="ECO:0000256" key="3">
    <source>
        <dbReference type="ARBA" id="ARBA00023315"/>
    </source>
</evidence>
<dbReference type="InterPro" id="IPR016036">
    <property type="entry name" value="Malonyl_transacylase_ACP-bd"/>
</dbReference>
<evidence type="ECO:0000313" key="8">
    <source>
        <dbReference type="Proteomes" id="UP000001744"/>
    </source>
</evidence>
<dbReference type="InterPro" id="IPR001227">
    <property type="entry name" value="Ac_transferase_dom_sf"/>
</dbReference>
<proteinExistence type="predicted"/>
<dbReference type="GO" id="GO:0004314">
    <property type="term" value="F:[acyl-carrier-protein] S-malonyltransferase activity"/>
    <property type="evidence" value="ECO:0000318"/>
    <property type="project" value="GO_Central"/>
</dbReference>
<dbReference type="GO" id="GO:0005739">
    <property type="term" value="C:mitochondrion"/>
    <property type="evidence" value="ECO:0000318"/>
    <property type="project" value="GO_Central"/>
</dbReference>
<dbReference type="GeneID" id="7051589"/>
<dbReference type="JaponicusDB" id="SJAG_03972">
    <property type="gene designation" value="mct1"/>
</dbReference>
<dbReference type="InterPro" id="IPR050858">
    <property type="entry name" value="Mal-CoA-ACP_Trans/PKS_FabD"/>
</dbReference>
<reference evidence="6 8" key="1">
    <citation type="journal article" date="2011" name="Science">
        <title>Comparative functional genomics of the fission yeasts.</title>
        <authorList>
            <person name="Rhind N."/>
            <person name="Chen Z."/>
            <person name="Yassour M."/>
            <person name="Thompson D.A."/>
            <person name="Haas B.J."/>
            <person name="Habib N."/>
            <person name="Wapinski I."/>
            <person name="Roy S."/>
            <person name="Lin M.F."/>
            <person name="Heiman D.I."/>
            <person name="Young S.K."/>
            <person name="Furuya K."/>
            <person name="Guo Y."/>
            <person name="Pidoux A."/>
            <person name="Chen H.M."/>
            <person name="Robbertse B."/>
            <person name="Goldberg J.M."/>
            <person name="Aoki K."/>
            <person name="Bayne E.H."/>
            <person name="Berlin A.M."/>
            <person name="Desjardins C.A."/>
            <person name="Dobbs E."/>
            <person name="Dukaj L."/>
            <person name="Fan L."/>
            <person name="FitzGerald M.G."/>
            <person name="French C."/>
            <person name="Gujja S."/>
            <person name="Hansen K."/>
            <person name="Keifenheim D."/>
            <person name="Levin J.Z."/>
            <person name="Mosher R.A."/>
            <person name="Mueller C.A."/>
            <person name="Pfiffner J."/>
            <person name="Priest M."/>
            <person name="Russ C."/>
            <person name="Smialowska A."/>
            <person name="Swoboda P."/>
            <person name="Sykes S.M."/>
            <person name="Vaughn M."/>
            <person name="Vengrova S."/>
            <person name="Yoder R."/>
            <person name="Zeng Q."/>
            <person name="Allshire R."/>
            <person name="Baulcombe D."/>
            <person name="Birren B.W."/>
            <person name="Brown W."/>
            <person name="Ekwall K."/>
            <person name="Kellis M."/>
            <person name="Leatherwood J."/>
            <person name="Levin H."/>
            <person name="Margalit H."/>
            <person name="Martienssen R."/>
            <person name="Nieduszynski C.A."/>
            <person name="Spatafora J.W."/>
            <person name="Friedman N."/>
            <person name="Dalgaard J.Z."/>
            <person name="Baumann P."/>
            <person name="Niki H."/>
            <person name="Regev A."/>
            <person name="Nusbaum C."/>
        </authorList>
    </citation>
    <scope>NUCLEOTIDE SEQUENCE [LARGE SCALE GENOMIC DNA]</scope>
    <source>
        <strain evidence="8">yFS275 / FY16936</strain>
    </source>
</reference>
<dbReference type="Pfam" id="PF00698">
    <property type="entry name" value="Acyl_transf_1"/>
    <property type="match status" value="1"/>
</dbReference>
<keyword evidence="3" id="KW-0012">Acyltransferase</keyword>
<dbReference type="SMART" id="SM00827">
    <property type="entry name" value="PKS_AT"/>
    <property type="match status" value="1"/>
</dbReference>
<keyword evidence="8" id="KW-1185">Reference proteome</keyword>
<evidence type="ECO:0000313" key="7">
    <source>
        <dbReference type="JaponicusDB" id="SJAG_03972"/>
    </source>
</evidence>
<evidence type="ECO:0000256" key="1">
    <source>
        <dbReference type="ARBA" id="ARBA00013258"/>
    </source>
</evidence>
<feature type="domain" description="Malonyl-CoA:ACP transacylase (MAT)" evidence="5">
    <location>
        <begin position="5"/>
        <end position="328"/>
    </location>
</feature>
<dbReference type="Proteomes" id="UP000001744">
    <property type="component" value="Unassembled WGS sequence"/>
</dbReference>
<dbReference type="OrthoDB" id="541883at2759"/>
<dbReference type="eggNOG" id="KOG2926">
    <property type="taxonomic scope" value="Eukaryota"/>
</dbReference>
<evidence type="ECO:0000256" key="2">
    <source>
        <dbReference type="ARBA" id="ARBA00022679"/>
    </source>
</evidence>
<comment type="catalytic activity">
    <reaction evidence="4">
        <text>holo-[ACP] + malonyl-CoA = malonyl-[ACP] + CoA</text>
        <dbReference type="Rhea" id="RHEA:41792"/>
        <dbReference type="Rhea" id="RHEA-COMP:9623"/>
        <dbReference type="Rhea" id="RHEA-COMP:9685"/>
        <dbReference type="ChEBI" id="CHEBI:57287"/>
        <dbReference type="ChEBI" id="CHEBI:57384"/>
        <dbReference type="ChEBI" id="CHEBI:64479"/>
        <dbReference type="ChEBI" id="CHEBI:78449"/>
        <dbReference type="EC" id="2.3.1.39"/>
    </reaction>
</comment>
<name>B6K5J9_SCHJY</name>
<dbReference type="SUPFAM" id="SSF55048">
    <property type="entry name" value="Probable ACP-binding domain of malonyl-CoA ACP transacylase"/>
    <property type="match status" value="1"/>
</dbReference>
<dbReference type="Gene3D" id="3.30.70.250">
    <property type="entry name" value="Malonyl-CoA ACP transacylase, ACP-binding"/>
    <property type="match status" value="1"/>
</dbReference>
<evidence type="ECO:0000256" key="4">
    <source>
        <dbReference type="ARBA" id="ARBA00048462"/>
    </source>
</evidence>
<protein>
    <recommendedName>
        <fullName evidence="1">[acyl-carrier-protein] S-malonyltransferase</fullName>
        <ecNumber evidence="1">2.3.1.39</ecNumber>
    </recommendedName>
</protein>
<dbReference type="Gene3D" id="3.40.366.10">
    <property type="entry name" value="Malonyl-Coenzyme A Acyl Carrier Protein, domain 2"/>
    <property type="match status" value="1"/>
</dbReference>
<dbReference type="VEuPathDB" id="FungiDB:SJAG_03972"/>
<dbReference type="InterPro" id="IPR016035">
    <property type="entry name" value="Acyl_Trfase/lysoPLipase"/>
</dbReference>
<organism evidence="6 8">
    <name type="scientific">Schizosaccharomyces japonicus (strain yFS275 / FY16936)</name>
    <name type="common">Fission yeast</name>
    <dbReference type="NCBI Taxonomy" id="402676"/>
    <lineage>
        <taxon>Eukaryota</taxon>
        <taxon>Fungi</taxon>
        <taxon>Dikarya</taxon>
        <taxon>Ascomycota</taxon>
        <taxon>Taphrinomycotina</taxon>
        <taxon>Schizosaccharomycetes</taxon>
        <taxon>Schizosaccharomycetales</taxon>
        <taxon>Schizosaccharomycetaceae</taxon>
        <taxon>Schizosaccharomyces</taxon>
    </lineage>
</organism>
<dbReference type="EC" id="2.3.1.39" evidence="1"/>